<organism evidence="2 3">
    <name type="scientific">Hymenobacter caeli</name>
    <dbReference type="NCBI Taxonomy" id="2735894"/>
    <lineage>
        <taxon>Bacteria</taxon>
        <taxon>Pseudomonadati</taxon>
        <taxon>Bacteroidota</taxon>
        <taxon>Cytophagia</taxon>
        <taxon>Cytophagales</taxon>
        <taxon>Hymenobacteraceae</taxon>
        <taxon>Hymenobacter</taxon>
    </lineage>
</organism>
<evidence type="ECO:0000313" key="2">
    <source>
        <dbReference type="EMBL" id="NRT20192.1"/>
    </source>
</evidence>
<evidence type="ECO:0000259" key="1">
    <source>
        <dbReference type="Pfam" id="PF13545"/>
    </source>
</evidence>
<accession>A0ABX2FUT6</accession>
<dbReference type="Gene3D" id="1.10.10.10">
    <property type="entry name" value="Winged helix-like DNA-binding domain superfamily/Winged helix DNA-binding domain"/>
    <property type="match status" value="1"/>
</dbReference>
<dbReference type="Pfam" id="PF13545">
    <property type="entry name" value="HTH_Crp_2"/>
    <property type="match status" value="1"/>
</dbReference>
<dbReference type="Proteomes" id="UP000779507">
    <property type="component" value="Unassembled WGS sequence"/>
</dbReference>
<dbReference type="RefSeq" id="WP_380267811.1">
    <property type="nucleotide sequence ID" value="NZ_JABSNP010000014.1"/>
</dbReference>
<dbReference type="SUPFAM" id="SSF46785">
    <property type="entry name" value="Winged helix' DNA-binding domain"/>
    <property type="match status" value="1"/>
</dbReference>
<name>A0ABX2FUT6_9BACT</name>
<dbReference type="InterPro" id="IPR036390">
    <property type="entry name" value="WH_DNA-bd_sf"/>
</dbReference>
<dbReference type="InterPro" id="IPR036388">
    <property type="entry name" value="WH-like_DNA-bd_sf"/>
</dbReference>
<comment type="caution">
    <text evidence="2">The sequence shown here is derived from an EMBL/GenBank/DDBJ whole genome shotgun (WGS) entry which is preliminary data.</text>
</comment>
<sequence length="91" mass="9893">MAYGAIRRRVADTLLRRRAQAGGGAGPSIRLARNDLAAAGTASEPLTRTLSGYNQSGLIKPTPKNIRVLQPAKLRRAHWWPGPRPERNGGR</sequence>
<proteinExistence type="predicted"/>
<dbReference type="InterPro" id="IPR012318">
    <property type="entry name" value="HTH_CRP"/>
</dbReference>
<dbReference type="EMBL" id="JABSNP010000014">
    <property type="protein sequence ID" value="NRT20192.1"/>
    <property type="molecule type" value="Genomic_DNA"/>
</dbReference>
<gene>
    <name evidence="2" type="ORF">HNP98_003031</name>
</gene>
<evidence type="ECO:0000313" key="3">
    <source>
        <dbReference type="Proteomes" id="UP000779507"/>
    </source>
</evidence>
<reference evidence="2 3" key="1">
    <citation type="submission" date="2020-05" db="EMBL/GenBank/DDBJ databases">
        <title>Genomic Encyclopedia of Type Strains, Phase IV (KMG-V): Genome sequencing to study the core and pangenomes of soil and plant-associated prokaryotes.</title>
        <authorList>
            <person name="Whitman W."/>
        </authorList>
    </citation>
    <scope>NUCLEOTIDE SEQUENCE [LARGE SCALE GENOMIC DNA]</scope>
    <source>
        <strain evidence="2 3">9A</strain>
    </source>
</reference>
<protein>
    <recommendedName>
        <fullName evidence="1">HTH crp-type domain-containing protein</fullName>
    </recommendedName>
</protein>
<feature type="domain" description="HTH crp-type" evidence="1">
    <location>
        <begin position="9"/>
        <end position="76"/>
    </location>
</feature>
<keyword evidence="3" id="KW-1185">Reference proteome</keyword>